<proteinExistence type="predicted"/>
<reference evidence="1 2" key="1">
    <citation type="submission" date="2017-02" db="EMBL/GenBank/DDBJ databases">
        <authorList>
            <person name="Peterson S.W."/>
        </authorList>
    </citation>
    <scope>NUCLEOTIDE SEQUENCE [LARGE SCALE GENOMIC DNA]</scope>
    <source>
        <strain evidence="1 2">DSM 22899</strain>
    </source>
</reference>
<dbReference type="AlphaFoldDB" id="A0A1T5A674"/>
<dbReference type="Proteomes" id="UP000190541">
    <property type="component" value="Unassembled WGS sequence"/>
</dbReference>
<protein>
    <submittedName>
        <fullName evidence="1">Uncharacterized protein</fullName>
    </submittedName>
</protein>
<organism evidence="1 2">
    <name type="scientific">Parapedobacter luteus</name>
    <dbReference type="NCBI Taxonomy" id="623280"/>
    <lineage>
        <taxon>Bacteria</taxon>
        <taxon>Pseudomonadati</taxon>
        <taxon>Bacteroidota</taxon>
        <taxon>Sphingobacteriia</taxon>
        <taxon>Sphingobacteriales</taxon>
        <taxon>Sphingobacteriaceae</taxon>
        <taxon>Parapedobacter</taxon>
    </lineage>
</organism>
<dbReference type="EMBL" id="FUYS01000001">
    <property type="protein sequence ID" value="SKB30426.1"/>
    <property type="molecule type" value="Genomic_DNA"/>
</dbReference>
<name>A0A1T5A674_9SPHI</name>
<keyword evidence="2" id="KW-1185">Reference proteome</keyword>
<dbReference type="STRING" id="623280.SAMN05660226_00628"/>
<accession>A0A1T5A674</accession>
<gene>
    <name evidence="1" type="ORF">SAMN05660226_00628</name>
</gene>
<evidence type="ECO:0000313" key="2">
    <source>
        <dbReference type="Proteomes" id="UP000190541"/>
    </source>
</evidence>
<evidence type="ECO:0000313" key="1">
    <source>
        <dbReference type="EMBL" id="SKB30426.1"/>
    </source>
</evidence>
<sequence length="48" mass="5428">MLIASSVDLFGFDSRLVILRTAGNQLLTIQTSQIYDFYTMCKRLSLAI</sequence>